<sequence>MATATDLLTLTQWFGANFPVGSYAYSHGLEAMISDEAVTDKDSFANWLHDVVEFGSGRQDAILLSLAYRGDAEQVAELALALSSSGERHFETTQQGRAFGQVVANVWGDAQSAWPFCVTAGAAAQTHGLPLEQTLVFYLQGFVSNLCTIAARAIPIGQSDAQQVLRDMGPVIERIAQVALTATEDDLGSAAFAGDIAAIAHETQTVRIFRT</sequence>
<proteinExistence type="inferred from homology"/>
<comment type="subunit">
    <text evidence="3">UreD, UreF and UreG form a complex that acts as a GTP-hydrolysis-dependent molecular chaperone, activating the urease apoprotein by helping to assemble the nickel containing metallocenter of UreC. The UreE protein probably delivers the nickel.</text>
</comment>
<dbReference type="Proteomes" id="UP000194664">
    <property type="component" value="Unassembled WGS sequence"/>
</dbReference>
<accession>A0A251X2G3</accession>
<evidence type="ECO:0000256" key="1">
    <source>
        <dbReference type="ARBA" id="ARBA00022988"/>
    </source>
</evidence>
<organism evidence="4 5">
    <name type="scientific">Marivivens niveibacter</name>
    <dbReference type="NCBI Taxonomy" id="1930667"/>
    <lineage>
        <taxon>Bacteria</taxon>
        <taxon>Pseudomonadati</taxon>
        <taxon>Pseudomonadota</taxon>
        <taxon>Alphaproteobacteria</taxon>
        <taxon>Rhodobacterales</taxon>
        <taxon>Paracoccaceae</taxon>
        <taxon>Marivivens group</taxon>
        <taxon>Marivivens</taxon>
    </lineage>
</organism>
<evidence type="ECO:0000256" key="3">
    <source>
        <dbReference type="HAMAP-Rule" id="MF_01385"/>
    </source>
</evidence>
<dbReference type="PANTHER" id="PTHR33620:SF1">
    <property type="entry name" value="UREASE ACCESSORY PROTEIN F"/>
    <property type="match status" value="1"/>
</dbReference>
<keyword evidence="3" id="KW-0963">Cytoplasm</keyword>
<dbReference type="PANTHER" id="PTHR33620">
    <property type="entry name" value="UREASE ACCESSORY PROTEIN F"/>
    <property type="match status" value="1"/>
</dbReference>
<name>A0A251X2G3_9RHOB</name>
<dbReference type="PIRSF" id="PIRSF009467">
    <property type="entry name" value="Ureas_acces_UreF"/>
    <property type="match status" value="1"/>
</dbReference>
<dbReference type="GO" id="GO:0016151">
    <property type="term" value="F:nickel cation binding"/>
    <property type="evidence" value="ECO:0007669"/>
    <property type="project" value="UniProtKB-UniRule"/>
</dbReference>
<comment type="similarity">
    <text evidence="3">Belongs to the UreF family.</text>
</comment>
<keyword evidence="1 3" id="KW-0996">Nickel insertion</keyword>
<dbReference type="Pfam" id="PF01730">
    <property type="entry name" value="UreF"/>
    <property type="match status" value="1"/>
</dbReference>
<gene>
    <name evidence="3" type="primary">ureF</name>
    <name evidence="4" type="ORF">BVC71_03695</name>
</gene>
<dbReference type="GO" id="GO:0005737">
    <property type="term" value="C:cytoplasm"/>
    <property type="evidence" value="ECO:0007669"/>
    <property type="project" value="UniProtKB-SubCell"/>
</dbReference>
<dbReference type="HAMAP" id="MF_01385">
    <property type="entry name" value="UreF"/>
    <property type="match status" value="1"/>
</dbReference>
<dbReference type="RefSeq" id="WP_240516766.1">
    <property type="nucleotide sequence ID" value="NZ_MSPP01000001.1"/>
</dbReference>
<comment type="subcellular location">
    <subcellularLocation>
        <location evidence="3">Cytoplasm</location>
    </subcellularLocation>
</comment>
<keyword evidence="2 3" id="KW-0143">Chaperone</keyword>
<dbReference type="Gene3D" id="1.10.4190.10">
    <property type="entry name" value="Urease accessory protein UreF"/>
    <property type="match status" value="1"/>
</dbReference>
<reference evidence="4 5" key="1">
    <citation type="submission" date="2016-12" db="EMBL/GenBank/DDBJ databases">
        <title>The draft genome sequence of HSLHS2.</title>
        <authorList>
            <person name="Hu D."/>
            <person name="Wang L."/>
            <person name="Shao Z."/>
        </authorList>
    </citation>
    <scope>NUCLEOTIDE SEQUENCE [LARGE SCALE GENOMIC DNA]</scope>
    <source>
        <strain evidence="4">MCCC 1A06712</strain>
    </source>
</reference>
<dbReference type="InterPro" id="IPR002639">
    <property type="entry name" value="UreF"/>
</dbReference>
<dbReference type="InterPro" id="IPR038277">
    <property type="entry name" value="UreF_sf"/>
</dbReference>
<comment type="caution">
    <text evidence="4">The sequence shown here is derived from an EMBL/GenBank/DDBJ whole genome shotgun (WGS) entry which is preliminary data.</text>
</comment>
<dbReference type="AlphaFoldDB" id="A0A251X2G3"/>
<dbReference type="EMBL" id="MSPP01000001">
    <property type="protein sequence ID" value="OUD10605.1"/>
    <property type="molecule type" value="Genomic_DNA"/>
</dbReference>
<evidence type="ECO:0000313" key="4">
    <source>
        <dbReference type="EMBL" id="OUD10605.1"/>
    </source>
</evidence>
<evidence type="ECO:0000313" key="5">
    <source>
        <dbReference type="Proteomes" id="UP000194664"/>
    </source>
</evidence>
<evidence type="ECO:0000256" key="2">
    <source>
        <dbReference type="ARBA" id="ARBA00023186"/>
    </source>
</evidence>
<protein>
    <recommendedName>
        <fullName evidence="3">Urease accessory protein UreF</fullName>
    </recommendedName>
</protein>
<comment type="function">
    <text evidence="3">Required for maturation of urease via the functional incorporation of the urease nickel metallocenter.</text>
</comment>
<keyword evidence="5" id="KW-1185">Reference proteome</keyword>